<feature type="region of interest" description="Disordered" evidence="5">
    <location>
        <begin position="496"/>
        <end position="519"/>
    </location>
</feature>
<feature type="compositionally biased region" description="Low complexity" evidence="5">
    <location>
        <begin position="231"/>
        <end position="241"/>
    </location>
</feature>
<feature type="region of interest" description="Disordered" evidence="5">
    <location>
        <begin position="550"/>
        <end position="570"/>
    </location>
</feature>
<evidence type="ECO:0000256" key="1">
    <source>
        <dbReference type="ARBA" id="ARBA00004132"/>
    </source>
</evidence>
<evidence type="ECO:0000256" key="4">
    <source>
        <dbReference type="ARBA" id="ARBA00023329"/>
    </source>
</evidence>
<dbReference type="Gene3D" id="1.25.40.90">
    <property type="match status" value="1"/>
</dbReference>
<keyword evidence="4" id="KW-0968">Cytoplasmic vesicle</keyword>
<dbReference type="Gramene" id="GBG77822">
    <property type="protein sequence ID" value="GBG77822"/>
    <property type="gene ID" value="CBR_g25753"/>
</dbReference>
<keyword evidence="8" id="KW-1185">Reference proteome</keyword>
<evidence type="ECO:0000313" key="7">
    <source>
        <dbReference type="EMBL" id="GBG77822.1"/>
    </source>
</evidence>
<feature type="compositionally biased region" description="Low complexity" evidence="5">
    <location>
        <begin position="496"/>
        <end position="506"/>
    </location>
</feature>
<feature type="region of interest" description="Disordered" evidence="5">
    <location>
        <begin position="310"/>
        <end position="342"/>
    </location>
</feature>
<dbReference type="STRING" id="69332.A0A388L6F4"/>
<feature type="region of interest" description="Disordered" evidence="5">
    <location>
        <begin position="212"/>
        <end position="241"/>
    </location>
</feature>
<dbReference type="SMART" id="SM00288">
    <property type="entry name" value="VHS"/>
    <property type="match status" value="1"/>
</dbReference>
<dbReference type="InterPro" id="IPR013809">
    <property type="entry name" value="ENTH"/>
</dbReference>
<sequence>MFSPPDSAAEMTMQAVEAFKRSRMIEGATSDDHDVTPVYKLEEISELLRTSPGDVVGEITDHLMKRLDHKSPVVKQKVLRVMKFVVGKGGPELKIEIQRHSATIRSLCHYRGNPDPLRGDALNKAVRDAAHDAIQAMFTEAQKGGGSLDGGSGLGKRLQGFGSAGEGIGIGGGIGDQGGLSGMIGLGSSSLRSGLEIAAEVASNIASTYQTGVRRPLSSRSADETKRFQPASSSSSSSAVGTTGGVGVGYAGGAAGGQGSRVAGAAILGSGGWPSLAVNSGDVSRGLKIEDRGGGAMDDDRRIGTIDRSEKVVGGGGRGGGGSVIGGSGGAAGSGGGLRSEHVYSRQQTESLKQIEELTDSDIQKLTREECQTYLMGIRRAPNSTSGGGSVGGGGWTSLEELTDATLKQRVREERRFNHHAKEKPAVKDRPLEELTDADIKELTREECRRYLKEKGMRKPSWNKAQAMQQLLSLKGLLPIASSGGSICIPPPRMANNNASQGASNGKTAGDVRSSGGQGGAVLPPFPTLPANFSPPIFFPVPCVESSSMGVGGGGGGGASGGGSERGGGIYAGTQVMSERQTATLLPNVRVQRASPDRGGGGCTVPSPPSRDGRPTSSLSMEAGGGASGGTCGGGVGGLGVNVGGGGGGIGETGVREPFSIMDETVAATNRPRSLAQRFPLPSLNALPGDSMDTDDASLSLSMRVADCASSRSQ</sequence>
<dbReference type="PANTHER" id="PTHR21514:SF0">
    <property type="entry name" value="AP-4 COMPLEX ACCESSORY SUBUNIT TEPSIN"/>
    <property type="match status" value="1"/>
</dbReference>
<feature type="domain" description="VHS" evidence="6">
    <location>
        <begin position="21"/>
        <end position="145"/>
    </location>
</feature>
<evidence type="ECO:0000313" key="8">
    <source>
        <dbReference type="Proteomes" id="UP000265515"/>
    </source>
</evidence>
<dbReference type="GO" id="GO:0032588">
    <property type="term" value="C:trans-Golgi network membrane"/>
    <property type="evidence" value="ECO:0007669"/>
    <property type="project" value="TreeGrafter"/>
</dbReference>
<comment type="subcellular location">
    <subcellularLocation>
        <location evidence="1">Cytoplasmic vesicle</location>
        <location evidence="1">Clathrin-coated vesicle</location>
    </subcellularLocation>
    <subcellularLocation>
        <location evidence="2">Golgi apparatus</location>
        <location evidence="2">trans-Golgi network</location>
    </subcellularLocation>
</comment>
<dbReference type="GO" id="GO:0035091">
    <property type="term" value="F:phosphatidylinositol binding"/>
    <property type="evidence" value="ECO:0007669"/>
    <property type="project" value="InterPro"/>
</dbReference>
<evidence type="ECO:0000256" key="5">
    <source>
        <dbReference type="SAM" id="MobiDB-lite"/>
    </source>
</evidence>
<dbReference type="GO" id="GO:0030136">
    <property type="term" value="C:clathrin-coated vesicle"/>
    <property type="evidence" value="ECO:0007669"/>
    <property type="project" value="UniProtKB-SubCell"/>
</dbReference>
<evidence type="ECO:0000256" key="3">
    <source>
        <dbReference type="ARBA" id="ARBA00023034"/>
    </source>
</evidence>
<feature type="compositionally biased region" description="Gly residues" evidence="5">
    <location>
        <begin position="623"/>
        <end position="632"/>
    </location>
</feature>
<dbReference type="SUPFAM" id="SSF48464">
    <property type="entry name" value="ENTH/VHS domain"/>
    <property type="match status" value="1"/>
</dbReference>
<dbReference type="OrthoDB" id="118154at2759"/>
<dbReference type="AlphaFoldDB" id="A0A388L6F4"/>
<dbReference type="Proteomes" id="UP000265515">
    <property type="component" value="Unassembled WGS sequence"/>
</dbReference>
<accession>A0A388L6F4</accession>
<dbReference type="Pfam" id="PF01417">
    <property type="entry name" value="ENTH"/>
    <property type="match status" value="1"/>
</dbReference>
<dbReference type="InterPro" id="IPR035802">
    <property type="entry name" value="ENTH/VHS_tepsin"/>
</dbReference>
<dbReference type="CDD" id="cd03572">
    <property type="entry name" value="ENTH_like_Tepsin"/>
    <property type="match status" value="1"/>
</dbReference>
<dbReference type="InterPro" id="IPR002014">
    <property type="entry name" value="VHS_dom"/>
</dbReference>
<dbReference type="GO" id="GO:0043130">
    <property type="term" value="F:ubiquitin binding"/>
    <property type="evidence" value="ECO:0007669"/>
    <property type="project" value="InterPro"/>
</dbReference>
<name>A0A388L6F4_CHABU</name>
<gene>
    <name evidence="7" type="ORF">CBR_g25753</name>
</gene>
<comment type="caution">
    <text evidence="7">The sequence shown here is derived from an EMBL/GenBank/DDBJ whole genome shotgun (WGS) entry which is preliminary data.</text>
</comment>
<keyword evidence="3" id="KW-0333">Golgi apparatus</keyword>
<dbReference type="PANTHER" id="PTHR21514">
    <property type="entry name" value="AP-4 COMPLEX ACCESSORY SUBUNIT TEPSIN"/>
    <property type="match status" value="1"/>
</dbReference>
<dbReference type="InterPro" id="IPR039273">
    <property type="entry name" value="TEPSIN"/>
</dbReference>
<feature type="region of interest" description="Disordered" evidence="5">
    <location>
        <begin position="590"/>
        <end position="632"/>
    </location>
</feature>
<dbReference type="EMBL" id="BFEA01000278">
    <property type="protein sequence ID" value="GBG77822.1"/>
    <property type="molecule type" value="Genomic_DNA"/>
</dbReference>
<evidence type="ECO:0000259" key="6">
    <source>
        <dbReference type="SMART" id="SM00288"/>
    </source>
</evidence>
<proteinExistence type="predicted"/>
<evidence type="ECO:0000256" key="2">
    <source>
        <dbReference type="ARBA" id="ARBA00004601"/>
    </source>
</evidence>
<feature type="compositionally biased region" description="Gly residues" evidence="5">
    <location>
        <begin position="313"/>
        <end position="338"/>
    </location>
</feature>
<dbReference type="InterPro" id="IPR008942">
    <property type="entry name" value="ENTH_VHS"/>
</dbReference>
<reference evidence="7 8" key="1">
    <citation type="journal article" date="2018" name="Cell">
        <title>The Chara Genome: Secondary Complexity and Implications for Plant Terrestrialization.</title>
        <authorList>
            <person name="Nishiyama T."/>
            <person name="Sakayama H."/>
            <person name="Vries J.D."/>
            <person name="Buschmann H."/>
            <person name="Saint-Marcoux D."/>
            <person name="Ullrich K.K."/>
            <person name="Haas F.B."/>
            <person name="Vanderstraeten L."/>
            <person name="Becker D."/>
            <person name="Lang D."/>
            <person name="Vosolsobe S."/>
            <person name="Rombauts S."/>
            <person name="Wilhelmsson P.K.I."/>
            <person name="Janitza P."/>
            <person name="Kern R."/>
            <person name="Heyl A."/>
            <person name="Rumpler F."/>
            <person name="Villalobos L.I.A.C."/>
            <person name="Clay J.M."/>
            <person name="Skokan R."/>
            <person name="Toyoda A."/>
            <person name="Suzuki Y."/>
            <person name="Kagoshima H."/>
            <person name="Schijlen E."/>
            <person name="Tajeshwar N."/>
            <person name="Catarino B."/>
            <person name="Hetherington A.J."/>
            <person name="Saltykova A."/>
            <person name="Bonnot C."/>
            <person name="Breuninger H."/>
            <person name="Symeonidi A."/>
            <person name="Radhakrishnan G.V."/>
            <person name="Van Nieuwerburgh F."/>
            <person name="Deforce D."/>
            <person name="Chang C."/>
            <person name="Karol K.G."/>
            <person name="Hedrich R."/>
            <person name="Ulvskov P."/>
            <person name="Glockner G."/>
            <person name="Delwiche C.F."/>
            <person name="Petrasek J."/>
            <person name="Van de Peer Y."/>
            <person name="Friml J."/>
            <person name="Beilby M."/>
            <person name="Dolan L."/>
            <person name="Kohara Y."/>
            <person name="Sugano S."/>
            <person name="Fujiyama A."/>
            <person name="Delaux P.-M."/>
            <person name="Quint M."/>
            <person name="TheiBen G."/>
            <person name="Hagemann M."/>
            <person name="Harholt J."/>
            <person name="Dunand C."/>
            <person name="Zachgo S."/>
            <person name="Langdale J."/>
            <person name="Maumus F."/>
            <person name="Straeten D.V.D."/>
            <person name="Gould S.B."/>
            <person name="Rensing S.A."/>
        </authorList>
    </citation>
    <scope>NUCLEOTIDE SEQUENCE [LARGE SCALE GENOMIC DNA]</scope>
    <source>
        <strain evidence="7 8">S276</strain>
    </source>
</reference>
<organism evidence="7 8">
    <name type="scientific">Chara braunii</name>
    <name type="common">Braun's stonewort</name>
    <dbReference type="NCBI Taxonomy" id="69332"/>
    <lineage>
        <taxon>Eukaryota</taxon>
        <taxon>Viridiplantae</taxon>
        <taxon>Streptophyta</taxon>
        <taxon>Charophyceae</taxon>
        <taxon>Charales</taxon>
        <taxon>Characeae</taxon>
        <taxon>Chara</taxon>
    </lineage>
</organism>
<protein>
    <recommendedName>
        <fullName evidence="6">VHS domain-containing protein</fullName>
    </recommendedName>
</protein>